<dbReference type="Pfam" id="PF07729">
    <property type="entry name" value="FCD"/>
    <property type="match status" value="1"/>
</dbReference>
<dbReference type="EMBL" id="BSFP01000068">
    <property type="protein sequence ID" value="GLL06172.1"/>
    <property type="molecule type" value="Genomic_DNA"/>
</dbReference>
<dbReference type="PRINTS" id="PR00035">
    <property type="entry name" value="HTHGNTR"/>
</dbReference>
<keyword evidence="2" id="KW-0238">DNA-binding</keyword>
<dbReference type="SUPFAM" id="SSF48008">
    <property type="entry name" value="GntR ligand-binding domain-like"/>
    <property type="match status" value="1"/>
</dbReference>
<evidence type="ECO:0000259" key="4">
    <source>
        <dbReference type="PROSITE" id="PS50949"/>
    </source>
</evidence>
<dbReference type="RefSeq" id="WP_261960133.1">
    <property type="nucleotide sequence ID" value="NZ_BAAAXA010000001.1"/>
</dbReference>
<dbReference type="GO" id="GO:0003700">
    <property type="term" value="F:DNA-binding transcription factor activity"/>
    <property type="evidence" value="ECO:0007669"/>
    <property type="project" value="InterPro"/>
</dbReference>
<dbReference type="Gene3D" id="1.20.120.530">
    <property type="entry name" value="GntR ligand-binding domain-like"/>
    <property type="match status" value="1"/>
</dbReference>
<evidence type="ECO:0000256" key="1">
    <source>
        <dbReference type="ARBA" id="ARBA00023015"/>
    </source>
</evidence>
<keyword evidence="1" id="KW-0805">Transcription regulation</keyword>
<dbReference type="SUPFAM" id="SSF46785">
    <property type="entry name" value="Winged helix' DNA-binding domain"/>
    <property type="match status" value="1"/>
</dbReference>
<dbReference type="InterPro" id="IPR008920">
    <property type="entry name" value="TF_FadR/GntR_C"/>
</dbReference>
<name>A0A9W6KS22_9ACTN</name>
<dbReference type="Pfam" id="PF00392">
    <property type="entry name" value="GntR"/>
    <property type="match status" value="1"/>
</dbReference>
<dbReference type="InterPro" id="IPR036388">
    <property type="entry name" value="WH-like_DNA-bd_sf"/>
</dbReference>
<dbReference type="Gene3D" id="1.10.10.10">
    <property type="entry name" value="Winged helix-like DNA-binding domain superfamily/Winged helix DNA-binding domain"/>
    <property type="match status" value="1"/>
</dbReference>
<evidence type="ECO:0000256" key="3">
    <source>
        <dbReference type="ARBA" id="ARBA00023163"/>
    </source>
</evidence>
<dbReference type="AlphaFoldDB" id="A0A9W6KS22"/>
<evidence type="ECO:0000256" key="2">
    <source>
        <dbReference type="ARBA" id="ARBA00023125"/>
    </source>
</evidence>
<dbReference type="InterPro" id="IPR011711">
    <property type="entry name" value="GntR_C"/>
</dbReference>
<dbReference type="Proteomes" id="UP001143480">
    <property type="component" value="Unassembled WGS sequence"/>
</dbReference>
<evidence type="ECO:0000313" key="5">
    <source>
        <dbReference type="EMBL" id="GLL06172.1"/>
    </source>
</evidence>
<gene>
    <name evidence="5" type="ORF">GCM10017581_079200</name>
</gene>
<dbReference type="CDD" id="cd07377">
    <property type="entry name" value="WHTH_GntR"/>
    <property type="match status" value="1"/>
</dbReference>
<comment type="caution">
    <text evidence="5">The sequence shown here is derived from an EMBL/GenBank/DDBJ whole genome shotgun (WGS) entry which is preliminary data.</text>
</comment>
<sequence length="237" mass="25081">MARLSHAVSLAEQVAGQLRRRIADGEFPVGSLLPTELELARKLGVSRNSVREGLRSLVHAGILGARAGYGTFVVATSDLAPALARRLEQDRAADVAEVRLLLEREGARLAAVRATPEQVQGLRAALLARADAADGATYAAADIAFHRLLMEASGNALLAELYRGAGGNERDLRHLNAPGVDITAYPELPEIDAAHAAIVDAVAARDAGAAAAAAEHMARLTHEFAVREDGRIPERDR</sequence>
<dbReference type="SMART" id="SM00345">
    <property type="entry name" value="HTH_GNTR"/>
    <property type="match status" value="1"/>
</dbReference>
<dbReference type="PANTHER" id="PTHR43537:SF47">
    <property type="entry name" value="REGULATORY PROTEIN GNTR HTH"/>
    <property type="match status" value="1"/>
</dbReference>
<reference evidence="5" key="1">
    <citation type="journal article" date="2014" name="Int. J. Syst. Evol. Microbiol.">
        <title>Complete genome sequence of Corynebacterium casei LMG S-19264T (=DSM 44701T), isolated from a smear-ripened cheese.</title>
        <authorList>
            <consortium name="US DOE Joint Genome Institute (JGI-PGF)"/>
            <person name="Walter F."/>
            <person name="Albersmeier A."/>
            <person name="Kalinowski J."/>
            <person name="Ruckert C."/>
        </authorList>
    </citation>
    <scope>NUCLEOTIDE SEQUENCE</scope>
    <source>
        <strain evidence="5">VKM Ac-1321</strain>
    </source>
</reference>
<dbReference type="GO" id="GO:0003677">
    <property type="term" value="F:DNA binding"/>
    <property type="evidence" value="ECO:0007669"/>
    <property type="project" value="UniProtKB-KW"/>
</dbReference>
<reference evidence="5" key="2">
    <citation type="submission" date="2023-01" db="EMBL/GenBank/DDBJ databases">
        <authorList>
            <person name="Sun Q."/>
            <person name="Evtushenko L."/>
        </authorList>
    </citation>
    <scope>NUCLEOTIDE SEQUENCE</scope>
    <source>
        <strain evidence="5">VKM Ac-1321</strain>
    </source>
</reference>
<dbReference type="PANTHER" id="PTHR43537">
    <property type="entry name" value="TRANSCRIPTIONAL REGULATOR, GNTR FAMILY"/>
    <property type="match status" value="1"/>
</dbReference>
<protein>
    <recommendedName>
        <fullName evidence="4">HTH gntR-type domain-containing protein</fullName>
    </recommendedName>
</protein>
<keyword evidence="3" id="KW-0804">Transcription</keyword>
<evidence type="ECO:0000313" key="6">
    <source>
        <dbReference type="Proteomes" id="UP001143480"/>
    </source>
</evidence>
<feature type="domain" description="HTH gntR-type" evidence="4">
    <location>
        <begin position="8"/>
        <end position="76"/>
    </location>
</feature>
<keyword evidence="6" id="KW-1185">Reference proteome</keyword>
<dbReference type="InterPro" id="IPR036390">
    <property type="entry name" value="WH_DNA-bd_sf"/>
</dbReference>
<organism evidence="5 6">
    <name type="scientific">Dactylosporangium matsuzakiense</name>
    <dbReference type="NCBI Taxonomy" id="53360"/>
    <lineage>
        <taxon>Bacteria</taxon>
        <taxon>Bacillati</taxon>
        <taxon>Actinomycetota</taxon>
        <taxon>Actinomycetes</taxon>
        <taxon>Micromonosporales</taxon>
        <taxon>Micromonosporaceae</taxon>
        <taxon>Dactylosporangium</taxon>
    </lineage>
</organism>
<dbReference type="InterPro" id="IPR000524">
    <property type="entry name" value="Tscrpt_reg_HTH_GntR"/>
</dbReference>
<dbReference type="SMART" id="SM00895">
    <property type="entry name" value="FCD"/>
    <property type="match status" value="1"/>
</dbReference>
<dbReference type="PROSITE" id="PS50949">
    <property type="entry name" value="HTH_GNTR"/>
    <property type="match status" value="1"/>
</dbReference>
<proteinExistence type="predicted"/>
<accession>A0A9W6KS22</accession>